<dbReference type="PROSITE" id="PS00061">
    <property type="entry name" value="ADH_SHORT"/>
    <property type="match status" value="1"/>
</dbReference>
<feature type="transmembrane region" description="Helical" evidence="5">
    <location>
        <begin position="286"/>
        <end position="308"/>
    </location>
</feature>
<dbReference type="SUPFAM" id="SSF51735">
    <property type="entry name" value="NAD(P)-binding Rossmann-fold domains"/>
    <property type="match status" value="1"/>
</dbReference>
<proteinExistence type="inferred from homology"/>
<keyword evidence="5" id="KW-1133">Transmembrane helix</keyword>
<reference evidence="6" key="1">
    <citation type="journal article" date="2020" name="Stud. Mycol.">
        <title>101 Dothideomycetes genomes: a test case for predicting lifestyles and emergence of pathogens.</title>
        <authorList>
            <person name="Haridas S."/>
            <person name="Albert R."/>
            <person name="Binder M."/>
            <person name="Bloem J."/>
            <person name="Labutti K."/>
            <person name="Salamov A."/>
            <person name="Andreopoulos B."/>
            <person name="Baker S."/>
            <person name="Barry K."/>
            <person name="Bills G."/>
            <person name="Bluhm B."/>
            <person name="Cannon C."/>
            <person name="Castanera R."/>
            <person name="Culley D."/>
            <person name="Daum C."/>
            <person name="Ezra D."/>
            <person name="Gonzalez J."/>
            <person name="Henrissat B."/>
            <person name="Kuo A."/>
            <person name="Liang C."/>
            <person name="Lipzen A."/>
            <person name="Lutzoni F."/>
            <person name="Magnuson J."/>
            <person name="Mondo S."/>
            <person name="Nolan M."/>
            <person name="Ohm R."/>
            <person name="Pangilinan J."/>
            <person name="Park H.-J."/>
            <person name="Ramirez L."/>
            <person name="Alfaro M."/>
            <person name="Sun H."/>
            <person name="Tritt A."/>
            <person name="Yoshinaga Y."/>
            <person name="Zwiers L.-H."/>
            <person name="Turgeon B."/>
            <person name="Goodwin S."/>
            <person name="Spatafora J."/>
            <person name="Crous P."/>
            <person name="Grigoriev I."/>
        </authorList>
    </citation>
    <scope>NUCLEOTIDE SEQUENCE</scope>
    <source>
        <strain evidence="6">CBS 119925</strain>
    </source>
</reference>
<dbReference type="AlphaFoldDB" id="A0A6A6V3U0"/>
<evidence type="ECO:0000313" key="6">
    <source>
        <dbReference type="EMBL" id="KAF2745155.1"/>
    </source>
</evidence>
<feature type="region of interest" description="Disordered" evidence="4">
    <location>
        <begin position="373"/>
        <end position="393"/>
    </location>
</feature>
<dbReference type="Pfam" id="PF00106">
    <property type="entry name" value="adh_short"/>
    <property type="match status" value="1"/>
</dbReference>
<keyword evidence="7" id="KW-1185">Reference proteome</keyword>
<feature type="transmembrane region" description="Helical" evidence="5">
    <location>
        <begin position="19"/>
        <end position="40"/>
    </location>
</feature>
<accession>A0A6A6V3U0</accession>
<dbReference type="Gene3D" id="3.40.50.720">
    <property type="entry name" value="NAD(P)-binding Rossmann-like Domain"/>
    <property type="match status" value="1"/>
</dbReference>
<organism evidence="6 7">
    <name type="scientific">Sporormia fimetaria CBS 119925</name>
    <dbReference type="NCBI Taxonomy" id="1340428"/>
    <lineage>
        <taxon>Eukaryota</taxon>
        <taxon>Fungi</taxon>
        <taxon>Dikarya</taxon>
        <taxon>Ascomycota</taxon>
        <taxon>Pezizomycotina</taxon>
        <taxon>Dothideomycetes</taxon>
        <taxon>Pleosporomycetidae</taxon>
        <taxon>Pleosporales</taxon>
        <taxon>Sporormiaceae</taxon>
        <taxon>Sporormia</taxon>
    </lineage>
</organism>
<dbReference type="PANTHER" id="PTHR24320:SF285">
    <property type="entry name" value="RETINOL DEHYDROGENASE 14"/>
    <property type="match status" value="1"/>
</dbReference>
<dbReference type="EMBL" id="MU006584">
    <property type="protein sequence ID" value="KAF2745155.1"/>
    <property type="molecule type" value="Genomic_DNA"/>
</dbReference>
<evidence type="ECO:0000313" key="7">
    <source>
        <dbReference type="Proteomes" id="UP000799440"/>
    </source>
</evidence>
<sequence>MPINIVAQGFFEGFSSIPYGWTIVKWLPWIALVGLLKWYFNGATNTSERNMHSKVVMMTGGTSGIGAEVAKGLSSRGAQLVLLTQQPLSDPFLVDYIMDLREQTNNELITAEHVDLSSLHSIRKFATKWVDNAPPRRLDMIILCANVRTPPGGKASVTEDGLESTWGINYMANFHLLSILSPALRVQPPDRDVRVIFGTCSSYMGGELPDTSDKKSTKSKKDSKAKEVIGFTPSGVYATSKLALMTFAMAFQKHLSAYTRPDKHPVNARVIIVDPGFSRTPGMRRFLTFGSLWGLALYLFMWPLWWLVLKSPDRGAQTFLYAAMEAQYGRGEGGVFLKECRQMKYLKPEIEDVNVQKKLWELSETTVQALEKEGAVRRAKEKKPEQEKKKTSP</sequence>
<evidence type="ECO:0000256" key="4">
    <source>
        <dbReference type="SAM" id="MobiDB-lite"/>
    </source>
</evidence>
<evidence type="ECO:0000256" key="3">
    <source>
        <dbReference type="ARBA" id="ARBA00023002"/>
    </source>
</evidence>
<dbReference type="InterPro" id="IPR036291">
    <property type="entry name" value="NAD(P)-bd_dom_sf"/>
</dbReference>
<dbReference type="GO" id="GO:0016491">
    <property type="term" value="F:oxidoreductase activity"/>
    <property type="evidence" value="ECO:0007669"/>
    <property type="project" value="UniProtKB-KW"/>
</dbReference>
<evidence type="ECO:0000256" key="2">
    <source>
        <dbReference type="ARBA" id="ARBA00022857"/>
    </source>
</evidence>
<dbReference type="PRINTS" id="PR00081">
    <property type="entry name" value="GDHRDH"/>
</dbReference>
<dbReference type="OrthoDB" id="191979at2759"/>
<dbReference type="Proteomes" id="UP000799440">
    <property type="component" value="Unassembled WGS sequence"/>
</dbReference>
<dbReference type="InterPro" id="IPR002347">
    <property type="entry name" value="SDR_fam"/>
</dbReference>
<gene>
    <name evidence="6" type="ORF">M011DRAFT_488387</name>
</gene>
<evidence type="ECO:0000256" key="5">
    <source>
        <dbReference type="SAM" id="Phobius"/>
    </source>
</evidence>
<keyword evidence="5" id="KW-0812">Transmembrane</keyword>
<evidence type="ECO:0000256" key="1">
    <source>
        <dbReference type="ARBA" id="ARBA00006484"/>
    </source>
</evidence>
<protein>
    <submittedName>
        <fullName evidence="6">Oxidoreductase-like protein</fullName>
    </submittedName>
</protein>
<keyword evidence="3" id="KW-0560">Oxidoreductase</keyword>
<dbReference type="InterPro" id="IPR020904">
    <property type="entry name" value="Sc_DH/Rdtase_CS"/>
</dbReference>
<keyword evidence="5" id="KW-0472">Membrane</keyword>
<comment type="similarity">
    <text evidence="1">Belongs to the short-chain dehydrogenases/reductases (SDR) family.</text>
</comment>
<keyword evidence="2" id="KW-0521">NADP</keyword>
<dbReference type="PANTHER" id="PTHR24320">
    <property type="entry name" value="RETINOL DEHYDROGENASE"/>
    <property type="match status" value="1"/>
</dbReference>
<name>A0A6A6V3U0_9PLEO</name>